<dbReference type="EMBL" id="CP001337">
    <property type="protein sequence ID" value="ACL25074.1"/>
    <property type="molecule type" value="Genomic_DNA"/>
</dbReference>
<dbReference type="AlphaFoldDB" id="B8GCN0"/>
<feature type="domain" description="VWFA" evidence="1">
    <location>
        <begin position="372"/>
        <end position="542"/>
    </location>
</feature>
<gene>
    <name evidence="2" type="ordered locus">Cagg_2191</name>
</gene>
<dbReference type="PROSITE" id="PS50234">
    <property type="entry name" value="VWFA"/>
    <property type="match status" value="1"/>
</dbReference>
<dbReference type="HOGENOM" id="CLU_018489_2_0_0"/>
<dbReference type="Gene3D" id="3.40.50.410">
    <property type="entry name" value="von Willebrand factor, type A domain"/>
    <property type="match status" value="1"/>
</dbReference>
<evidence type="ECO:0000313" key="3">
    <source>
        <dbReference type="Proteomes" id="UP000002508"/>
    </source>
</evidence>
<accession>B8GCN0</accession>
<dbReference type="PANTHER" id="PTHR10579:SF43">
    <property type="entry name" value="ZINC FINGER (C3HC4-TYPE RING FINGER) FAMILY PROTEIN"/>
    <property type="match status" value="1"/>
</dbReference>
<proteinExistence type="predicted"/>
<dbReference type="Gene3D" id="3.40.190.10">
    <property type="entry name" value="Periplasmic binding protein-like II"/>
    <property type="match status" value="2"/>
</dbReference>
<evidence type="ECO:0000313" key="2">
    <source>
        <dbReference type="EMBL" id="ACL25074.1"/>
    </source>
</evidence>
<dbReference type="PANTHER" id="PTHR10579">
    <property type="entry name" value="CALCIUM-ACTIVATED CHLORIDE CHANNEL REGULATOR"/>
    <property type="match status" value="1"/>
</dbReference>
<dbReference type="InterPro" id="IPR051266">
    <property type="entry name" value="CLCR"/>
</dbReference>
<organism evidence="2 3">
    <name type="scientific">Chloroflexus aggregans (strain MD-66 / DSM 9485)</name>
    <dbReference type="NCBI Taxonomy" id="326427"/>
    <lineage>
        <taxon>Bacteria</taxon>
        <taxon>Bacillati</taxon>
        <taxon>Chloroflexota</taxon>
        <taxon>Chloroflexia</taxon>
        <taxon>Chloroflexales</taxon>
        <taxon>Chloroflexineae</taxon>
        <taxon>Chloroflexaceae</taxon>
        <taxon>Chloroflexus</taxon>
    </lineage>
</organism>
<dbReference type="STRING" id="326427.Cagg_2191"/>
<name>B8GCN0_CHLAD</name>
<dbReference type="InterPro" id="IPR002035">
    <property type="entry name" value="VWF_A"/>
</dbReference>
<dbReference type="Pfam" id="PF13416">
    <property type="entry name" value="SBP_bac_8"/>
    <property type="match status" value="1"/>
</dbReference>
<dbReference type="InterPro" id="IPR036465">
    <property type="entry name" value="vWFA_dom_sf"/>
</dbReference>
<sequence>MITRPLKLLTLLTLLIILLSGCGNLNGLLSGSDANAITITIAYSPEKDKWLTEQISRFNEQRLTVNNRRVRVEGINKSSGAARTEIKNGTLQVTVWSPSASTWLEVLKQETGNQNVAVSNKPLVLTPVVIAMWQPMAEAMGWPNKPIGWKDILDLTNDPQGWGRFGHPEWGRFSWGHTDPEISTTALSTLIAEFYAATGKREGLTIADVQSEEATRFIRDLGRSIKHYGYNTLIFSENMKKFGMSYISAFPMEEITLIDFNKFNPPLTPLVAIYPAEGTFWHDNPFIIMASANSDERDAAERFYEFLLSEESQRAAMSFGFRPANPNVPLTDPISPAFGVDPQGVQTVLAVPTAEVIVAIKNSWSLNRKRADIVLVVDTSGSMEGDKLTMVKAGIETFLMRILPEDRLGLITFASAARLVVPMAPLSDNRIALQDAVQAMRASGRTALFDALVLGKQVLEQLPPADDDRIRAIVLLSDGADNSSQASLDQIRTLFDESGISIFPVAYGNDADRQVLDAIAEFSRTIVVVGDTGDIAQIFENLSRYF</sequence>
<dbReference type="OrthoDB" id="2056845at2"/>
<dbReference type="SUPFAM" id="SSF53850">
    <property type="entry name" value="Periplasmic binding protein-like II"/>
    <property type="match status" value="1"/>
</dbReference>
<dbReference type="SUPFAM" id="SSF53300">
    <property type="entry name" value="vWA-like"/>
    <property type="match status" value="1"/>
</dbReference>
<dbReference type="eggNOG" id="COG2304">
    <property type="taxonomic scope" value="Bacteria"/>
</dbReference>
<dbReference type="RefSeq" id="WP_015940932.1">
    <property type="nucleotide sequence ID" value="NC_011831.1"/>
</dbReference>
<dbReference type="InterPro" id="IPR006059">
    <property type="entry name" value="SBP"/>
</dbReference>
<evidence type="ECO:0000259" key="1">
    <source>
        <dbReference type="PROSITE" id="PS50234"/>
    </source>
</evidence>
<keyword evidence="3" id="KW-1185">Reference proteome</keyword>
<dbReference type="SMART" id="SM00327">
    <property type="entry name" value="VWA"/>
    <property type="match status" value="1"/>
</dbReference>
<dbReference type="Proteomes" id="UP000002508">
    <property type="component" value="Chromosome"/>
</dbReference>
<dbReference type="KEGG" id="cag:Cagg_2191"/>
<protein>
    <submittedName>
        <fullName evidence="2">von Willebrand factor type A</fullName>
    </submittedName>
</protein>
<dbReference type="PROSITE" id="PS51257">
    <property type="entry name" value="PROKAR_LIPOPROTEIN"/>
    <property type="match status" value="1"/>
</dbReference>
<dbReference type="CDD" id="cd00198">
    <property type="entry name" value="vWFA"/>
    <property type="match status" value="1"/>
</dbReference>
<dbReference type="eggNOG" id="COG1840">
    <property type="taxonomic scope" value="Bacteria"/>
</dbReference>
<reference evidence="2" key="1">
    <citation type="submission" date="2008-12" db="EMBL/GenBank/DDBJ databases">
        <title>Complete sequence of Chloroflexus aggregans DSM 9485.</title>
        <authorList>
            <consortium name="US DOE Joint Genome Institute"/>
            <person name="Lucas S."/>
            <person name="Copeland A."/>
            <person name="Lapidus A."/>
            <person name="Glavina del Rio T."/>
            <person name="Dalin E."/>
            <person name="Tice H."/>
            <person name="Pitluck S."/>
            <person name="Foster B."/>
            <person name="Larimer F."/>
            <person name="Land M."/>
            <person name="Hauser L."/>
            <person name="Kyrpides N."/>
            <person name="Mikhailova N."/>
            <person name="Bryant D."/>
            <person name="Richardson P."/>
        </authorList>
    </citation>
    <scope>NUCLEOTIDE SEQUENCE</scope>
    <source>
        <strain evidence="2">DSM 9485</strain>
    </source>
</reference>
<dbReference type="Pfam" id="PF00092">
    <property type="entry name" value="VWA"/>
    <property type="match status" value="1"/>
</dbReference>